<dbReference type="Pfam" id="PF02557">
    <property type="entry name" value="VanY"/>
    <property type="match status" value="1"/>
</dbReference>
<dbReference type="InterPro" id="IPR003709">
    <property type="entry name" value="VanY-like_core_dom"/>
</dbReference>
<name>A0ABX0F8K1_9BACL</name>
<reference evidence="3 4" key="1">
    <citation type="submission" date="2020-01" db="EMBL/GenBank/DDBJ databases">
        <title>Polyphasic characterisation and genomic insights into a novel alkali tolerant bacterium VR-M41.</title>
        <authorList>
            <person name="Vemuluri V.R."/>
        </authorList>
    </citation>
    <scope>NUCLEOTIDE SEQUENCE [LARGE SCALE GENOMIC DNA]</scope>
    <source>
        <strain evidence="3 4">VR-M41</strain>
    </source>
</reference>
<evidence type="ECO:0000256" key="1">
    <source>
        <dbReference type="SAM" id="MobiDB-lite"/>
    </source>
</evidence>
<dbReference type="EMBL" id="JAAFGS010000007">
    <property type="protein sequence ID" value="NGZ77273.1"/>
    <property type="molecule type" value="Genomic_DNA"/>
</dbReference>
<dbReference type="SUPFAM" id="SSF55166">
    <property type="entry name" value="Hedgehog/DD-peptidase"/>
    <property type="match status" value="1"/>
</dbReference>
<feature type="domain" description="D-alanyl-D-alanine carboxypeptidase-like core" evidence="2">
    <location>
        <begin position="116"/>
        <end position="243"/>
    </location>
</feature>
<dbReference type="Gene3D" id="3.30.1380.10">
    <property type="match status" value="1"/>
</dbReference>
<accession>A0ABX0F8K1</accession>
<feature type="region of interest" description="Disordered" evidence="1">
    <location>
        <begin position="1"/>
        <end position="76"/>
    </location>
</feature>
<keyword evidence="4" id="KW-1185">Reference proteome</keyword>
<dbReference type="RefSeq" id="WP_166277366.1">
    <property type="nucleotide sequence ID" value="NZ_JAAFGS010000007.1"/>
</dbReference>
<feature type="compositionally biased region" description="Low complexity" evidence="1">
    <location>
        <begin position="31"/>
        <end position="40"/>
    </location>
</feature>
<dbReference type="PANTHER" id="PTHR34385">
    <property type="entry name" value="D-ALANYL-D-ALANINE CARBOXYPEPTIDASE"/>
    <property type="match status" value="1"/>
</dbReference>
<evidence type="ECO:0000313" key="3">
    <source>
        <dbReference type="EMBL" id="NGZ77273.1"/>
    </source>
</evidence>
<dbReference type="Proteomes" id="UP000800303">
    <property type="component" value="Unassembled WGS sequence"/>
</dbReference>
<sequence>METRTPYVSRINGDRKNTADQANPLDRADQADQTNQADQAIGADRTDHTDGAARTHLPHPPHSSRSGNAPLGPDAEHVPVLVNRDHPAAESPADTEQRLAPVGSRPGIRALDDGIRLDRTCLNRLDALLDAVSGKDGIVVVSGYRDLAEQTEIYSSSLRENGPAYTAKFVALPGCSEHHTGLAVDVGSAAGGLDFIAPEFPDDGVCGAFKARAAEFGFVQRYKAHKEHLTGISCEPWHFRYVGAAHAAIMEERDLCLEEYVEWLRRQADGKHGNGEDPHGH</sequence>
<protein>
    <submittedName>
        <fullName evidence="3">M15 family metallopeptidase</fullName>
    </submittedName>
</protein>
<organism evidence="3 4">
    <name type="scientific">Saccharibacillus alkalitolerans</name>
    <dbReference type="NCBI Taxonomy" id="2705290"/>
    <lineage>
        <taxon>Bacteria</taxon>
        <taxon>Bacillati</taxon>
        <taxon>Bacillota</taxon>
        <taxon>Bacilli</taxon>
        <taxon>Bacillales</taxon>
        <taxon>Paenibacillaceae</taxon>
        <taxon>Saccharibacillus</taxon>
    </lineage>
</organism>
<dbReference type="PANTHER" id="PTHR34385:SF1">
    <property type="entry name" value="PEPTIDOGLYCAN L-ALANYL-D-GLUTAMATE ENDOPEPTIDASE CWLK"/>
    <property type="match status" value="1"/>
</dbReference>
<proteinExistence type="predicted"/>
<gene>
    <name evidence="3" type="ORF">GYN08_18440</name>
</gene>
<dbReference type="InterPro" id="IPR009045">
    <property type="entry name" value="Zn_M74/Hedgehog-like"/>
</dbReference>
<dbReference type="InterPro" id="IPR052179">
    <property type="entry name" value="DD-CPase-like"/>
</dbReference>
<evidence type="ECO:0000259" key="2">
    <source>
        <dbReference type="Pfam" id="PF02557"/>
    </source>
</evidence>
<feature type="compositionally biased region" description="Basic and acidic residues" evidence="1">
    <location>
        <begin position="44"/>
        <end position="53"/>
    </location>
</feature>
<comment type="caution">
    <text evidence="3">The sequence shown here is derived from an EMBL/GenBank/DDBJ whole genome shotgun (WGS) entry which is preliminary data.</text>
</comment>
<evidence type="ECO:0000313" key="4">
    <source>
        <dbReference type="Proteomes" id="UP000800303"/>
    </source>
</evidence>